<dbReference type="InterPro" id="IPR013425">
    <property type="entry name" value="Autotrns_rpt"/>
</dbReference>
<evidence type="ECO:0000313" key="4">
    <source>
        <dbReference type="EMBL" id="EFA43368.1"/>
    </source>
</evidence>
<dbReference type="Pfam" id="PF12951">
    <property type="entry name" value="PATR"/>
    <property type="match status" value="2"/>
</dbReference>
<dbReference type="NCBIfam" id="TIGR02601">
    <property type="entry name" value="autotrns_rpt"/>
    <property type="match status" value="2"/>
</dbReference>
<dbReference type="SUPFAM" id="SSF69318">
    <property type="entry name" value="Integrin alpha N-terminal domain"/>
    <property type="match status" value="1"/>
</dbReference>
<dbReference type="Pfam" id="PF18370">
    <property type="entry name" value="RGI_lyase"/>
    <property type="match status" value="1"/>
</dbReference>
<comment type="caution">
    <text evidence="4">The sequence shown here is derived from an EMBL/GenBank/DDBJ whole genome shotgun (WGS) entry which is preliminary data.</text>
</comment>
<keyword evidence="5" id="KW-1185">Reference proteome</keyword>
<evidence type="ECO:0000259" key="3">
    <source>
        <dbReference type="Pfam" id="PF21348"/>
    </source>
</evidence>
<organism evidence="4 5">
    <name type="scientific">Hallella bergensis DSM 17361</name>
    <dbReference type="NCBI Taxonomy" id="585502"/>
    <lineage>
        <taxon>Bacteria</taxon>
        <taxon>Pseudomonadati</taxon>
        <taxon>Bacteroidota</taxon>
        <taxon>Bacteroidia</taxon>
        <taxon>Bacteroidales</taxon>
        <taxon>Prevotellaceae</taxon>
        <taxon>Hallella</taxon>
    </lineage>
</organism>
<evidence type="ECO:0000259" key="2">
    <source>
        <dbReference type="Pfam" id="PF18370"/>
    </source>
</evidence>
<dbReference type="InterPro" id="IPR034641">
    <property type="entry name" value="RGL11"/>
</dbReference>
<gene>
    <name evidence="4" type="ORF">HMPREF0645_2319</name>
</gene>
<evidence type="ECO:0000313" key="5">
    <source>
        <dbReference type="Proteomes" id="UP000003160"/>
    </source>
</evidence>
<proteinExistence type="predicted"/>
<dbReference type="PANTHER" id="PTHR43118">
    <property type="entry name" value="RHAMNOGALACTURONAN LYASE (EUROFUNG)"/>
    <property type="match status" value="1"/>
</dbReference>
<dbReference type="eggNOG" id="COG5492">
    <property type="taxonomic scope" value="Bacteria"/>
</dbReference>
<dbReference type="InterPro" id="IPR013783">
    <property type="entry name" value="Ig-like_fold"/>
</dbReference>
<keyword evidence="1" id="KW-0732">Signal</keyword>
<dbReference type="HOGENOM" id="CLU_247817_0_0_10"/>
<protein>
    <submittedName>
        <fullName evidence="4">FG-GAP repeat protein</fullName>
    </submittedName>
</protein>
<dbReference type="Proteomes" id="UP000003160">
    <property type="component" value="Unassembled WGS sequence"/>
</dbReference>
<name>D1PZD4_9BACT</name>
<dbReference type="InterPro" id="IPR011050">
    <property type="entry name" value="Pectin_lyase_fold/virulence"/>
</dbReference>
<feature type="domain" description="Rhamnogalacturonan lyase family 11 C-terminal" evidence="3">
    <location>
        <begin position="122"/>
        <end position="612"/>
    </location>
</feature>
<evidence type="ECO:0000256" key="1">
    <source>
        <dbReference type="ARBA" id="ARBA00022729"/>
    </source>
</evidence>
<dbReference type="SUPFAM" id="SSF51126">
    <property type="entry name" value="Pectin lyase-like"/>
    <property type="match status" value="1"/>
</dbReference>
<accession>D1PZD4</accession>
<sequence length="1523" mass="166674">MFKKIFLTGLLSVVVILGLQAQRFMDTLDRGLIAVSQPSGGVYVSWRIYGTEYYDVGYNIYRDGVKLNVVPLEISNYIDADGNSASKYSVSAVVNGVEQPRSAAVSVWDKDYLVIPKATRTSNDGTTDITEHFEPNDATFGDVDGDGQMEVFIKQWNTVDHNAGFPASSVDFDRIEVYKLDGTLLWWIDCGPNLTDFQHNETNIAVYDWDMDGKAEAVMRAADGTIIHMADGTTYEIGNKSKNYRSDVVSGQTEKFIHSGSEFLVYMNGRTGKPYYCGEYPLKRLEQGETDLKKAWGDGYGHRSTKHFFGAPYLDGKKPSLFLARGIYTRHKMIAYDIDPTTHALTVRWRWNCNDVSSPWYGNGYHNYSIADVDWDGRDEICFGSMVIDDNGQGLSTTGLGHGDAQHVGDFNPYVHGQEIYACNEDSPSNNYRDATTSKIYYRLAGGSDDGRAMCGNFTDEIPGAIGFSGHDSPISCVTNGHVDGISNDGISLNFRTYWDGDLCEESFNGVAVRNSNGAIYKYRQGAIRTFADTYTNNDTKATPCFQGDIFGDWREEIAMRDIDNNLRIYTTTIPTKWRIYTLLHDHQYRNAMVWQMNGYNQPPHISYYLGEMEGITIAPPPVTKMGKQLVSPGGTVSLAHNGKQVLLDETNNATYQVESGASPSVLFDNAPTWVKGHNDNDNIEYITYAHTLTGGGFAGAMRLVKQGDGILTLPNAIHTHTGATDIWAGTLNFDGTMTKSRVWLNRFSILNSDGGRFLNSIEADYGASIRPGAQRRIGTLETDSLLLNFGSIVDFDIDGEGHSDYIVAKVIKLESKDWTVGPEHLAPRFHFTRLSTTVKPGVYVLAKVENIQGNLDAVNLTGLQGIKSKLIFENNELKLVVDDMREPSSVVWAPSSDNLWELDKQKNFKDNNTGDATSFVSGDQIIFTDNASNTSVVIGEPIYPRSILFNNNDKEYLLTGDSIGGKVDIEQNGMGTVRVDNINSFVGTLNLNAGALVVSKLGFEHGETIGAFGSYTNQINFNGGSLVPANSLTTSHPMKMETKGGSIRTDDGVTLTMAGSLSGMGSLVKAGSGILVLPSSVSIPNLYVNDGVVRAQESNNRHIYPSQIVLNGGSIQDPDNIYSYSSNFANVVVPEGGEGSWYMDQRCVYNGKLSGKGTLSAYATGPRMEIKGDWSAFSGTLNAYFNKTGTYNPEFTFNNSGLRNGNLNVNSGVTVSNSGRTFYLGGLTGNGMLTGRGQYVIGFRNEDVTYAGTFRDCRFSKVGSGLWTMSRNASSSFNGAISIKGGTLNLNDKQAVQQFFGTQNVIVADSGRLSGLGYVYRVYAQTGGTVAPGNATLSNPYGMLKADYAYIQNGSTLEFHVNTAKGLNSARSYLIVNRILEVNGTVKVTLRDGFKPVAGDSVVVWTCETFRGTPTFDLPDLSSFTSSESPYGLRWDTSSMDKQGVLHIIARDKDDETAVSAIDAETVVSVMIYTIDGRVAGKSSGRKATLGNMIGRLSLSRGIYILDMRAGSKREIRRVTIR</sequence>
<dbReference type="Pfam" id="PF21348">
    <property type="entry name" value="RGL11_C"/>
    <property type="match status" value="1"/>
</dbReference>
<dbReference type="PANTHER" id="PTHR43118:SF1">
    <property type="entry name" value="RHAMNOGALACTURONAN LYASE (EUROFUNG)"/>
    <property type="match status" value="1"/>
</dbReference>
<dbReference type="eggNOG" id="COG4625">
    <property type="taxonomic scope" value="Bacteria"/>
</dbReference>
<feature type="domain" description="Rhamnogalacturonan I lyase beta-sheet" evidence="2">
    <location>
        <begin position="24"/>
        <end position="108"/>
    </location>
</feature>
<dbReference type="RefSeq" id="WP_007174422.1">
    <property type="nucleotide sequence ID" value="NZ_GG704781.1"/>
</dbReference>
<dbReference type="EMBL" id="ACKS01000082">
    <property type="protein sequence ID" value="EFA43368.1"/>
    <property type="molecule type" value="Genomic_DNA"/>
</dbReference>
<dbReference type="Gene3D" id="2.60.40.10">
    <property type="entry name" value="Immunoglobulins"/>
    <property type="match status" value="1"/>
</dbReference>
<dbReference type="InterPro" id="IPR049366">
    <property type="entry name" value="RGL11_C"/>
</dbReference>
<dbReference type="InterPro" id="IPR028994">
    <property type="entry name" value="Integrin_alpha_N"/>
</dbReference>
<dbReference type="InterPro" id="IPR041624">
    <property type="entry name" value="RGI_lyase"/>
</dbReference>
<reference evidence="4 5" key="1">
    <citation type="submission" date="2009-10" db="EMBL/GenBank/DDBJ databases">
        <authorList>
            <person name="Qin X."/>
            <person name="Bachman B."/>
            <person name="Battles P."/>
            <person name="Bell A."/>
            <person name="Bess C."/>
            <person name="Bickham C."/>
            <person name="Chaboub L."/>
            <person name="Chen D."/>
            <person name="Coyle M."/>
            <person name="Deiros D.R."/>
            <person name="Dinh H."/>
            <person name="Forbes L."/>
            <person name="Fowler G."/>
            <person name="Francisco L."/>
            <person name="Fu Q."/>
            <person name="Gubbala S."/>
            <person name="Hale W."/>
            <person name="Han Y."/>
            <person name="Hemphill L."/>
            <person name="Highlander S.K."/>
            <person name="Hirani K."/>
            <person name="Hogues M."/>
            <person name="Jackson L."/>
            <person name="Jakkamsetti A."/>
            <person name="Javaid M."/>
            <person name="Jiang H."/>
            <person name="Korchina V."/>
            <person name="Kovar C."/>
            <person name="Lara F."/>
            <person name="Lee S."/>
            <person name="Mata R."/>
            <person name="Mathew T."/>
            <person name="Moen C."/>
            <person name="Morales K."/>
            <person name="Munidasa M."/>
            <person name="Nazareth L."/>
            <person name="Ngo R."/>
            <person name="Nguyen L."/>
            <person name="Okwuonu G."/>
            <person name="Ongeri F."/>
            <person name="Patil S."/>
            <person name="Petrosino J."/>
            <person name="Pham C."/>
            <person name="Pham P."/>
            <person name="Pu L.-L."/>
            <person name="Puazo M."/>
            <person name="Raj R."/>
            <person name="Reid J."/>
            <person name="Rouhana J."/>
            <person name="Saada N."/>
            <person name="Shang Y."/>
            <person name="Simmons D."/>
            <person name="Thornton R."/>
            <person name="Warren J."/>
            <person name="Weissenberger G."/>
            <person name="Zhang J."/>
            <person name="Zhang L."/>
            <person name="Zhou C."/>
            <person name="Zhu D."/>
            <person name="Muzny D."/>
            <person name="Worley K."/>
            <person name="Gibbs R."/>
        </authorList>
    </citation>
    <scope>NUCLEOTIDE SEQUENCE [LARGE SCALE GENOMIC DNA]</scope>
    <source>
        <strain evidence="4 5">DSM 17361</strain>
    </source>
</reference>